<proteinExistence type="predicted"/>
<feature type="domain" description="Bacterial Pleckstrin homology" evidence="1">
    <location>
        <begin position="2"/>
        <end position="129"/>
    </location>
</feature>
<evidence type="ECO:0000313" key="2">
    <source>
        <dbReference type="EMBL" id="AIF40771.1"/>
    </source>
</evidence>
<sequence length="142" mass="15982">MGIFQGLAGNMQQIDPQQAHELYSPWLLEGEQIQSAYKMLRDGFCMTNFRIITLDHQGPTGKKTRVKSIQLAAIVNVTAETAGGGVDDSEITITYVVTPYLRAHTLQYGEYTFEFPKNFDIAALYRHLMGIALNNRQNLNRA</sequence>
<accession>A0A075JEU0</accession>
<dbReference type="SUPFAM" id="SSF50729">
    <property type="entry name" value="PH domain-like"/>
    <property type="match status" value="1"/>
</dbReference>
<organism evidence="2 3">
    <name type="scientific">Dermacoccus nishinomiyaensis</name>
    <dbReference type="NCBI Taxonomy" id="1274"/>
    <lineage>
        <taxon>Bacteria</taxon>
        <taxon>Bacillati</taxon>
        <taxon>Actinomycetota</taxon>
        <taxon>Actinomycetes</taxon>
        <taxon>Micrococcales</taxon>
        <taxon>Dermacoccaceae</taxon>
        <taxon>Dermacoccus</taxon>
    </lineage>
</organism>
<gene>
    <name evidence="2" type="ORF">HX89_07260</name>
</gene>
<reference evidence="2 3" key="1">
    <citation type="submission" date="2014-07" db="EMBL/GenBank/DDBJ databases">
        <title>Genome Sequencing of Dermacoccus nishinomiyaensis.</title>
        <authorList>
            <person name="Hong K.W."/>
            <person name="Chan K.G."/>
        </authorList>
    </citation>
    <scope>NUCLEOTIDE SEQUENCE [LARGE SCALE GENOMIC DNA]</scope>
    <source>
        <strain evidence="2 3">M25</strain>
    </source>
</reference>
<dbReference type="HOGENOM" id="CLU_137895_0_0_11"/>
<dbReference type="GeneID" id="41840953"/>
<dbReference type="AlphaFoldDB" id="A0A075JEU0"/>
<keyword evidence="3" id="KW-1185">Reference proteome</keyword>
<dbReference type="OrthoDB" id="3199551at2"/>
<dbReference type="KEGG" id="dni:HX89_07260"/>
<dbReference type="Proteomes" id="UP000027986">
    <property type="component" value="Chromosome"/>
</dbReference>
<name>A0A075JEU0_9MICO</name>
<dbReference type="InterPro" id="IPR012544">
    <property type="entry name" value="PHb"/>
</dbReference>
<protein>
    <recommendedName>
        <fullName evidence="1">Bacterial Pleckstrin homology domain-containing protein</fullName>
    </recommendedName>
</protein>
<evidence type="ECO:0000313" key="3">
    <source>
        <dbReference type="Proteomes" id="UP000027986"/>
    </source>
</evidence>
<evidence type="ECO:0000259" key="1">
    <source>
        <dbReference type="Pfam" id="PF08000"/>
    </source>
</evidence>
<dbReference type="EMBL" id="CP008889">
    <property type="protein sequence ID" value="AIF40771.1"/>
    <property type="molecule type" value="Genomic_DNA"/>
</dbReference>
<dbReference type="Gene3D" id="2.30.29.50">
    <property type="entry name" value="Bacterial Pleckstrin homology domain"/>
    <property type="match status" value="1"/>
</dbReference>
<dbReference type="RefSeq" id="WP_038568085.1">
    <property type="nucleotide sequence ID" value="NZ_CP008889.1"/>
</dbReference>
<dbReference type="InterPro" id="IPR037063">
    <property type="entry name" value="PHb_sf"/>
</dbReference>
<dbReference type="Pfam" id="PF08000">
    <property type="entry name" value="bPH_1"/>
    <property type="match status" value="1"/>
</dbReference>